<comment type="caution">
    <text evidence="3">The sequence shown here is derived from an EMBL/GenBank/DDBJ whole genome shotgun (WGS) entry which is preliminary data.</text>
</comment>
<feature type="domain" description="LysM" evidence="2">
    <location>
        <begin position="30"/>
        <end position="78"/>
    </location>
</feature>
<evidence type="ECO:0000313" key="3">
    <source>
        <dbReference type="EMBL" id="KAG0312441.1"/>
    </source>
</evidence>
<keyword evidence="1" id="KW-0732">Signal</keyword>
<feature type="chain" id="PRO_5040313565" description="LysM domain-containing protein" evidence="1">
    <location>
        <begin position="20"/>
        <end position="171"/>
    </location>
</feature>
<dbReference type="PROSITE" id="PS51782">
    <property type="entry name" value="LYSM"/>
    <property type="match status" value="1"/>
</dbReference>
<proteinExistence type="predicted"/>
<dbReference type="InterPro" id="IPR018392">
    <property type="entry name" value="LysM"/>
</dbReference>
<name>A0A9P6R6R0_9FUNG</name>
<organism evidence="3 4">
    <name type="scientific">Dissophora globulifera</name>
    <dbReference type="NCBI Taxonomy" id="979702"/>
    <lineage>
        <taxon>Eukaryota</taxon>
        <taxon>Fungi</taxon>
        <taxon>Fungi incertae sedis</taxon>
        <taxon>Mucoromycota</taxon>
        <taxon>Mortierellomycotina</taxon>
        <taxon>Mortierellomycetes</taxon>
        <taxon>Mortierellales</taxon>
        <taxon>Mortierellaceae</taxon>
        <taxon>Dissophora</taxon>
    </lineage>
</organism>
<dbReference type="AlphaFoldDB" id="A0A9P6R6R0"/>
<evidence type="ECO:0000259" key="2">
    <source>
        <dbReference type="PROSITE" id="PS51782"/>
    </source>
</evidence>
<dbReference type="OrthoDB" id="5985073at2759"/>
<reference evidence="3" key="1">
    <citation type="journal article" date="2020" name="Fungal Divers.">
        <title>Resolving the Mortierellaceae phylogeny through synthesis of multi-gene phylogenetics and phylogenomics.</title>
        <authorList>
            <person name="Vandepol N."/>
            <person name="Liber J."/>
            <person name="Desiro A."/>
            <person name="Na H."/>
            <person name="Kennedy M."/>
            <person name="Barry K."/>
            <person name="Grigoriev I.V."/>
            <person name="Miller A.N."/>
            <person name="O'Donnell K."/>
            <person name="Stajich J.E."/>
            <person name="Bonito G."/>
        </authorList>
    </citation>
    <scope>NUCLEOTIDE SEQUENCE</scope>
    <source>
        <strain evidence="3">REB-010B</strain>
    </source>
</reference>
<dbReference type="InterPro" id="IPR036779">
    <property type="entry name" value="LysM_dom_sf"/>
</dbReference>
<sequence>MKFTLSVAVLALAASQAMAVVPIPVKECTKSVVVMPTDVLGCDDFATRHGTTFANMLLWNTKLSPKCDNLDVGHPMCVSITPGDCCLEKPLETIPPLLTPGATVTGTSAAPAATSTAAVTTNAPRVTTTAPAASPSVTVTPTTIKQNDAANTKSSMMLAAAGVVLSVAYML</sequence>
<gene>
    <name evidence="3" type="ORF">BGZ99_009517</name>
</gene>
<accession>A0A9P6R6R0</accession>
<keyword evidence="4" id="KW-1185">Reference proteome</keyword>
<dbReference type="EMBL" id="JAAAIP010000811">
    <property type="protein sequence ID" value="KAG0312441.1"/>
    <property type="molecule type" value="Genomic_DNA"/>
</dbReference>
<evidence type="ECO:0000256" key="1">
    <source>
        <dbReference type="SAM" id="SignalP"/>
    </source>
</evidence>
<evidence type="ECO:0000313" key="4">
    <source>
        <dbReference type="Proteomes" id="UP000738325"/>
    </source>
</evidence>
<feature type="signal peptide" evidence="1">
    <location>
        <begin position="1"/>
        <end position="19"/>
    </location>
</feature>
<dbReference type="Proteomes" id="UP000738325">
    <property type="component" value="Unassembled WGS sequence"/>
</dbReference>
<dbReference type="Gene3D" id="3.10.350.10">
    <property type="entry name" value="LysM domain"/>
    <property type="match status" value="1"/>
</dbReference>
<protein>
    <recommendedName>
        <fullName evidence="2">LysM domain-containing protein</fullName>
    </recommendedName>
</protein>